<dbReference type="AlphaFoldDB" id="A0A0G1BP74"/>
<evidence type="ECO:0000313" key="2">
    <source>
        <dbReference type="Proteomes" id="UP000033847"/>
    </source>
</evidence>
<gene>
    <name evidence="1" type="ORF">UV00_C0003G0115</name>
</gene>
<sequence>MQSHEKFIIDQFRILNKRRQLRDVILHTSFFEAIIIDTADLYDKKSSFMKGLVKLGLEINRENESISRYSDGCDHKNDLLIEINSLRVRRNELLHDIIKKRLPQDIINVAIKEMGENIIKIYKNSPLIIDYYVAHYGIDPRELITV</sequence>
<evidence type="ECO:0000313" key="1">
    <source>
        <dbReference type="EMBL" id="KKS39283.1"/>
    </source>
</evidence>
<comment type="caution">
    <text evidence="1">The sequence shown here is derived from an EMBL/GenBank/DDBJ whole genome shotgun (WGS) entry which is preliminary data.</text>
</comment>
<name>A0A0G1BP74_UNCKA</name>
<protein>
    <submittedName>
        <fullName evidence="1">Uncharacterized protein</fullName>
    </submittedName>
</protein>
<accession>A0A0G1BP74</accession>
<dbReference type="Proteomes" id="UP000033847">
    <property type="component" value="Unassembled WGS sequence"/>
</dbReference>
<dbReference type="EMBL" id="LCCU01000003">
    <property type="protein sequence ID" value="KKS39283.1"/>
    <property type="molecule type" value="Genomic_DNA"/>
</dbReference>
<proteinExistence type="predicted"/>
<organism evidence="1 2">
    <name type="scientific">candidate division WWE3 bacterium GW2011_GWF1_42_14</name>
    <dbReference type="NCBI Taxonomy" id="1619138"/>
    <lineage>
        <taxon>Bacteria</taxon>
        <taxon>Katanobacteria</taxon>
    </lineage>
</organism>
<reference evidence="1 2" key="1">
    <citation type="journal article" date="2015" name="Nature">
        <title>rRNA introns, odd ribosomes, and small enigmatic genomes across a large radiation of phyla.</title>
        <authorList>
            <person name="Brown C.T."/>
            <person name="Hug L.A."/>
            <person name="Thomas B.C."/>
            <person name="Sharon I."/>
            <person name="Castelle C.J."/>
            <person name="Singh A."/>
            <person name="Wilkins M.J."/>
            <person name="Williams K.H."/>
            <person name="Banfield J.F."/>
        </authorList>
    </citation>
    <scope>NUCLEOTIDE SEQUENCE [LARGE SCALE GENOMIC DNA]</scope>
</reference>